<proteinExistence type="predicted"/>
<reference evidence="1" key="2">
    <citation type="submission" date="2020-05" db="UniProtKB">
        <authorList>
            <consortium name="EnsemblMetazoa"/>
        </authorList>
    </citation>
    <scope>IDENTIFICATION</scope>
    <source>
        <strain evidence="1">IAEA</strain>
    </source>
</reference>
<accession>A0A1A9ZP51</accession>
<dbReference type="EnsemblMetazoa" id="GPAI020676-RA">
    <property type="protein sequence ID" value="GPAI020676-PA"/>
    <property type="gene ID" value="GPAI020676"/>
</dbReference>
<evidence type="ECO:0000313" key="2">
    <source>
        <dbReference type="Proteomes" id="UP000092445"/>
    </source>
</evidence>
<dbReference type="AlphaFoldDB" id="A0A1A9ZP51"/>
<reference evidence="2" key="1">
    <citation type="submission" date="2014-03" db="EMBL/GenBank/DDBJ databases">
        <authorList>
            <person name="Aksoy S."/>
            <person name="Warren W."/>
            <person name="Wilson R.K."/>
        </authorList>
    </citation>
    <scope>NUCLEOTIDE SEQUENCE [LARGE SCALE GENOMIC DNA]</scope>
    <source>
        <strain evidence="2">IAEA</strain>
    </source>
</reference>
<evidence type="ECO:0000313" key="1">
    <source>
        <dbReference type="EnsemblMetazoa" id="GPAI020676-PA"/>
    </source>
</evidence>
<protein>
    <submittedName>
        <fullName evidence="1">Uncharacterized protein</fullName>
    </submittedName>
</protein>
<sequence length="114" mass="13142">MNAGDSRTNSAIEIIEEMDHRRTDRRMDVKADQNTEERADSRTYRWINIQLNKPVNDAVTLCLLTIRNPVVMSPPEAKERTRRKSGIDNTFGRIGGVAHRFPNLKRSIYSTENL</sequence>
<name>A0A1A9ZP51_GLOPL</name>
<keyword evidence="2" id="KW-1185">Reference proteome</keyword>
<dbReference type="Proteomes" id="UP000092445">
    <property type="component" value="Unassembled WGS sequence"/>
</dbReference>
<organism evidence="1 2">
    <name type="scientific">Glossina pallidipes</name>
    <name type="common">Tsetse fly</name>
    <dbReference type="NCBI Taxonomy" id="7398"/>
    <lineage>
        <taxon>Eukaryota</taxon>
        <taxon>Metazoa</taxon>
        <taxon>Ecdysozoa</taxon>
        <taxon>Arthropoda</taxon>
        <taxon>Hexapoda</taxon>
        <taxon>Insecta</taxon>
        <taxon>Pterygota</taxon>
        <taxon>Neoptera</taxon>
        <taxon>Endopterygota</taxon>
        <taxon>Diptera</taxon>
        <taxon>Brachycera</taxon>
        <taxon>Muscomorpha</taxon>
        <taxon>Hippoboscoidea</taxon>
        <taxon>Glossinidae</taxon>
        <taxon>Glossina</taxon>
    </lineage>
</organism>
<dbReference type="VEuPathDB" id="VectorBase:GPAI020676"/>